<dbReference type="InterPro" id="IPR032710">
    <property type="entry name" value="NTF2-like_dom_sf"/>
</dbReference>
<dbReference type="PANTHER" id="PTHR30627:SF25">
    <property type="entry name" value="PENICILLIN-BINDING PROTEIN 3"/>
    <property type="match status" value="1"/>
</dbReference>
<dbReference type="Proteomes" id="UP001232973">
    <property type="component" value="Unassembled WGS sequence"/>
</dbReference>
<dbReference type="SUPFAM" id="SSF56519">
    <property type="entry name" value="Penicillin binding protein dimerisation domain"/>
    <property type="match status" value="1"/>
</dbReference>
<comment type="caution">
    <text evidence="8">The sequence shown here is derived from an EMBL/GenBank/DDBJ whole genome shotgun (WGS) entry which is preliminary data.</text>
</comment>
<evidence type="ECO:0000259" key="7">
    <source>
        <dbReference type="Pfam" id="PF05223"/>
    </source>
</evidence>
<comment type="similarity">
    <text evidence="2">Belongs to the transpeptidase family.</text>
</comment>
<evidence type="ECO:0000256" key="2">
    <source>
        <dbReference type="ARBA" id="ARBA00007171"/>
    </source>
</evidence>
<keyword evidence="4" id="KW-0732">Signal</keyword>
<feature type="domain" description="Penicillin-binding protein transpeptidase" evidence="5">
    <location>
        <begin position="353"/>
        <end position="675"/>
    </location>
</feature>
<sequence>MRAWGSVALCAALTASFAAAGCGHTPDPNDILNQYLTDWSKQDFQGMYGLLSATAKKQISEKDFVTRYQDIESGIETQSIVVQPPASDDNVSGGTAKLGFRVTWKTAITNPFTKTYTAQMVKDQDGWRIDWQPNLIFPALKPGWKVRAQVDEPARGSILSADGQLLATNAPGKEIGLVPGKMTANSVKDLAAVLHLSASDIQTSLHQSWVKPDLFVPVKTLPAQTEQSLEPQLLKIPGVLITDSPTPVRTYPEGTAAAHVVGYLGPITAQELTAARKSEGYSSTDVIGQAGLEAALETQLRGTPGGKIWLVNGKGQSESVIAQRQATPGDTVTVTLNSKVQAALASALGHHIGSAVALDPSTGAVLGMASSPGYDPDALTQGLSSAAWQALLSNTQAPLVNRALSPIPPGSALKPLVAAIGLTDGVLKPSTTFPSDAEHWQKDASWGNYYVTREPHPAGTADLLHALVWSDNVYFAQAGLAIGAERFVQGLDRFGFGKSLSFPLAVGKAQVSSTGKIQSDIQLADSAYGQGQVLVSPLQLADMYTAFLNDGNVLSPYLVSKETSAFGKVVLQHPARTVAESTGVSTDAVQVVDADLRQVVADPAGTAHGIADIPGWTISGKTGTAQSKGTDWGWFVSWGTPSGQSKPTILVAMALANTQNVGGSKFTVQQVRNIYEQLR</sequence>
<dbReference type="EMBL" id="JAUSTP010000001">
    <property type="protein sequence ID" value="MDQ0188524.1"/>
    <property type="molecule type" value="Genomic_DNA"/>
</dbReference>
<keyword evidence="3" id="KW-0472">Membrane</keyword>
<gene>
    <name evidence="8" type="ORF">J2S03_000328</name>
</gene>
<comment type="subcellular location">
    <subcellularLocation>
        <location evidence="1">Membrane</location>
    </subcellularLocation>
</comment>
<feature type="signal peptide" evidence="4">
    <location>
        <begin position="1"/>
        <end position="20"/>
    </location>
</feature>
<organism evidence="8 9">
    <name type="scientific">Alicyclobacillus cycloheptanicus</name>
    <dbReference type="NCBI Taxonomy" id="1457"/>
    <lineage>
        <taxon>Bacteria</taxon>
        <taxon>Bacillati</taxon>
        <taxon>Bacillota</taxon>
        <taxon>Bacilli</taxon>
        <taxon>Bacillales</taxon>
        <taxon>Alicyclobacillaceae</taxon>
        <taxon>Alicyclobacillus</taxon>
    </lineage>
</organism>
<dbReference type="Pfam" id="PF05223">
    <property type="entry name" value="MecA_N"/>
    <property type="match status" value="1"/>
</dbReference>
<dbReference type="InterPro" id="IPR007887">
    <property type="entry name" value="MecA_N"/>
</dbReference>
<feature type="chain" id="PRO_5046038460" evidence="4">
    <location>
        <begin position="21"/>
        <end position="679"/>
    </location>
</feature>
<evidence type="ECO:0000313" key="9">
    <source>
        <dbReference type="Proteomes" id="UP001232973"/>
    </source>
</evidence>
<dbReference type="Gene3D" id="3.90.1310.10">
    <property type="entry name" value="Penicillin-binding protein 2a (Domain 2)"/>
    <property type="match status" value="1"/>
</dbReference>
<feature type="domain" description="Penicillin-binding protein dimerisation" evidence="6">
    <location>
        <begin position="152"/>
        <end position="317"/>
    </location>
</feature>
<name>A0ABT9XEL4_9BACL</name>
<evidence type="ECO:0000256" key="1">
    <source>
        <dbReference type="ARBA" id="ARBA00004370"/>
    </source>
</evidence>
<evidence type="ECO:0000256" key="3">
    <source>
        <dbReference type="ARBA" id="ARBA00023136"/>
    </source>
</evidence>
<dbReference type="Pfam" id="PF03717">
    <property type="entry name" value="PBP_dimer"/>
    <property type="match status" value="1"/>
</dbReference>
<dbReference type="InterPro" id="IPR036138">
    <property type="entry name" value="PBP_dimer_sf"/>
</dbReference>
<evidence type="ECO:0000313" key="8">
    <source>
        <dbReference type="EMBL" id="MDQ0188524.1"/>
    </source>
</evidence>
<accession>A0ABT9XEL4</accession>
<reference evidence="8 9" key="1">
    <citation type="submission" date="2023-07" db="EMBL/GenBank/DDBJ databases">
        <title>Genomic Encyclopedia of Type Strains, Phase IV (KMG-IV): sequencing the most valuable type-strain genomes for metagenomic binning, comparative biology and taxonomic classification.</title>
        <authorList>
            <person name="Goeker M."/>
        </authorList>
    </citation>
    <scope>NUCLEOTIDE SEQUENCE [LARGE SCALE GENOMIC DNA]</scope>
    <source>
        <strain evidence="8 9">DSM 4006</strain>
    </source>
</reference>
<proteinExistence type="inferred from homology"/>
<keyword evidence="9" id="KW-1185">Reference proteome</keyword>
<dbReference type="InterPro" id="IPR005311">
    <property type="entry name" value="PBP_dimer"/>
</dbReference>
<protein>
    <submittedName>
        <fullName evidence="8">Penicillin-binding protein</fullName>
    </submittedName>
</protein>
<dbReference type="InterPro" id="IPR050515">
    <property type="entry name" value="Beta-lactam/transpept"/>
</dbReference>
<evidence type="ECO:0000256" key="4">
    <source>
        <dbReference type="SAM" id="SignalP"/>
    </source>
</evidence>
<dbReference type="Pfam" id="PF00905">
    <property type="entry name" value="Transpeptidase"/>
    <property type="match status" value="1"/>
</dbReference>
<dbReference type="RefSeq" id="WP_274455924.1">
    <property type="nucleotide sequence ID" value="NZ_CP067097.1"/>
</dbReference>
<feature type="domain" description="NTF2-like N-terminal transpeptidase" evidence="7">
    <location>
        <begin position="28"/>
        <end position="142"/>
    </location>
</feature>
<dbReference type="Gene3D" id="3.30.1390.30">
    <property type="entry name" value="Penicillin-binding protein 2a, domain 3"/>
    <property type="match status" value="1"/>
</dbReference>
<dbReference type="Gene3D" id="3.40.710.10">
    <property type="entry name" value="DD-peptidase/beta-lactamase superfamily"/>
    <property type="match status" value="1"/>
</dbReference>
<dbReference type="SUPFAM" id="SSF56601">
    <property type="entry name" value="beta-lactamase/transpeptidase-like"/>
    <property type="match status" value="1"/>
</dbReference>
<evidence type="ECO:0000259" key="6">
    <source>
        <dbReference type="Pfam" id="PF03717"/>
    </source>
</evidence>
<dbReference type="PROSITE" id="PS51257">
    <property type="entry name" value="PROKAR_LIPOPROTEIN"/>
    <property type="match status" value="1"/>
</dbReference>
<dbReference type="Gene3D" id="3.10.450.100">
    <property type="entry name" value="NTF2-like, domain 1"/>
    <property type="match status" value="1"/>
</dbReference>
<dbReference type="InterPro" id="IPR012338">
    <property type="entry name" value="Beta-lactam/transpept-like"/>
</dbReference>
<dbReference type="SUPFAM" id="SSF54427">
    <property type="entry name" value="NTF2-like"/>
    <property type="match status" value="1"/>
</dbReference>
<evidence type="ECO:0000259" key="5">
    <source>
        <dbReference type="Pfam" id="PF00905"/>
    </source>
</evidence>
<dbReference type="PANTHER" id="PTHR30627">
    <property type="entry name" value="PEPTIDOGLYCAN D,D-TRANSPEPTIDASE"/>
    <property type="match status" value="1"/>
</dbReference>
<dbReference type="InterPro" id="IPR001460">
    <property type="entry name" value="PCN-bd_Tpept"/>
</dbReference>